<accession>A0A834IHT7</accession>
<proteinExistence type="inferred from homology"/>
<dbReference type="Proteomes" id="UP000625711">
    <property type="component" value="Unassembled WGS sequence"/>
</dbReference>
<dbReference type="InterPro" id="IPR010562">
    <property type="entry name" value="Haemolymph_juvenile_hormone-bd"/>
</dbReference>
<feature type="chain" id="PRO_5032418976" evidence="4">
    <location>
        <begin position="21"/>
        <end position="242"/>
    </location>
</feature>
<dbReference type="GO" id="GO:0007623">
    <property type="term" value="P:circadian rhythm"/>
    <property type="evidence" value="ECO:0007669"/>
    <property type="project" value="UniProtKB-ARBA"/>
</dbReference>
<reference evidence="5" key="1">
    <citation type="submission" date="2020-08" db="EMBL/GenBank/DDBJ databases">
        <title>Genome sequencing and assembly of the red palm weevil Rhynchophorus ferrugineus.</title>
        <authorList>
            <person name="Dias G.B."/>
            <person name="Bergman C.M."/>
            <person name="Manee M."/>
        </authorList>
    </citation>
    <scope>NUCLEOTIDE SEQUENCE</scope>
    <source>
        <strain evidence="5">AA-2017</strain>
        <tissue evidence="5">Whole larva</tissue>
    </source>
</reference>
<name>A0A834IHT7_RHYFE</name>
<protein>
    <submittedName>
        <fullName evidence="5">Uncharacterized protein</fullName>
    </submittedName>
</protein>
<evidence type="ECO:0000256" key="4">
    <source>
        <dbReference type="SAM" id="SignalP"/>
    </source>
</evidence>
<sequence length="242" mass="27846">MYNTSIYILLAGFLANQAYCSPFKFCKESEANFDSCLTDAIQYAIDALKSDVNEYGLHNLKMIKVDSMSIEEGAGVVKFQQNYKNLELTGIADATVKNAHYDKANKVLSFTIQIPKFGQRADYIIKGNLMDMPINGNGKMWFKLDNLEMVHEIALEEYTKDDNQYFKIKSYNIQMSIKSASVHLENLFDGNKLLGDNLNKLLNEEWELLFHDQKPSMEKSYANEFKNYVQPFFDKLPANELF</sequence>
<evidence type="ECO:0000313" key="6">
    <source>
        <dbReference type="Proteomes" id="UP000625711"/>
    </source>
</evidence>
<keyword evidence="6" id="KW-1185">Reference proteome</keyword>
<keyword evidence="1 4" id="KW-0732">Signal</keyword>
<feature type="signal peptide" evidence="4">
    <location>
        <begin position="1"/>
        <end position="20"/>
    </location>
</feature>
<keyword evidence="2" id="KW-0090">Biological rhythms</keyword>
<evidence type="ECO:0000256" key="2">
    <source>
        <dbReference type="ARBA" id="ARBA00023108"/>
    </source>
</evidence>
<dbReference type="AlphaFoldDB" id="A0A834IHT7"/>
<dbReference type="EMBL" id="JAACXV010000370">
    <property type="protein sequence ID" value="KAF7279292.1"/>
    <property type="molecule type" value="Genomic_DNA"/>
</dbReference>
<dbReference type="FunFam" id="3.15.10.30:FF:000001">
    <property type="entry name" value="Takeout-like protein 1"/>
    <property type="match status" value="1"/>
</dbReference>
<dbReference type="SMART" id="SM00700">
    <property type="entry name" value="JHBP"/>
    <property type="match status" value="1"/>
</dbReference>
<organism evidence="5 6">
    <name type="scientific">Rhynchophorus ferrugineus</name>
    <name type="common">Red palm weevil</name>
    <name type="synonym">Curculio ferrugineus</name>
    <dbReference type="NCBI Taxonomy" id="354439"/>
    <lineage>
        <taxon>Eukaryota</taxon>
        <taxon>Metazoa</taxon>
        <taxon>Ecdysozoa</taxon>
        <taxon>Arthropoda</taxon>
        <taxon>Hexapoda</taxon>
        <taxon>Insecta</taxon>
        <taxon>Pterygota</taxon>
        <taxon>Neoptera</taxon>
        <taxon>Endopterygota</taxon>
        <taxon>Coleoptera</taxon>
        <taxon>Polyphaga</taxon>
        <taxon>Cucujiformia</taxon>
        <taxon>Curculionidae</taxon>
        <taxon>Dryophthorinae</taxon>
        <taxon>Rhynchophorus</taxon>
    </lineage>
</organism>
<dbReference type="PANTHER" id="PTHR11008">
    <property type="entry name" value="PROTEIN TAKEOUT-LIKE PROTEIN"/>
    <property type="match status" value="1"/>
</dbReference>
<comment type="similarity">
    <text evidence="3">Belongs to the TO family.</text>
</comment>
<dbReference type="GO" id="GO:0005615">
    <property type="term" value="C:extracellular space"/>
    <property type="evidence" value="ECO:0007669"/>
    <property type="project" value="TreeGrafter"/>
</dbReference>
<evidence type="ECO:0000313" key="5">
    <source>
        <dbReference type="EMBL" id="KAF7279292.1"/>
    </source>
</evidence>
<evidence type="ECO:0000256" key="3">
    <source>
        <dbReference type="ARBA" id="ARBA00060902"/>
    </source>
</evidence>
<dbReference type="OrthoDB" id="8190514at2759"/>
<dbReference type="Gene3D" id="3.15.10.30">
    <property type="entry name" value="Haemolymph juvenile hormone binding protein"/>
    <property type="match status" value="1"/>
</dbReference>
<comment type="caution">
    <text evidence="5">The sequence shown here is derived from an EMBL/GenBank/DDBJ whole genome shotgun (WGS) entry which is preliminary data.</text>
</comment>
<evidence type="ECO:0000256" key="1">
    <source>
        <dbReference type="ARBA" id="ARBA00022729"/>
    </source>
</evidence>
<gene>
    <name evidence="5" type="ORF">GWI33_007425</name>
</gene>
<dbReference type="Pfam" id="PF06585">
    <property type="entry name" value="JHBP"/>
    <property type="match status" value="1"/>
</dbReference>
<dbReference type="InterPro" id="IPR038606">
    <property type="entry name" value="To_sf"/>
</dbReference>
<dbReference type="PANTHER" id="PTHR11008:SF32">
    <property type="entry name" value="CIRCADIAN CLOCK-CONTROLLED PROTEIN DAYWAKE-RELATED"/>
    <property type="match status" value="1"/>
</dbReference>